<dbReference type="RefSeq" id="XP_030377419.1">
    <property type="nucleotide sequence ID" value="XM_030521559.1"/>
</dbReference>
<dbReference type="GO" id="GO:0035770">
    <property type="term" value="C:ribonucleoprotein granule"/>
    <property type="evidence" value="ECO:0007669"/>
    <property type="project" value="TreeGrafter"/>
</dbReference>
<dbReference type="GO" id="GO:0016301">
    <property type="term" value="F:kinase activity"/>
    <property type="evidence" value="ECO:0007669"/>
    <property type="project" value="UniProtKB-KW"/>
</dbReference>
<dbReference type="OrthoDB" id="385235at2759"/>
<sequence length="918" mass="105608">MNFNYLPRTQWKYLQYLLNGRQLQQFRRHINHKSRPVAVAAATNSHAEPHLFYNIQPQRCYSSNESGKAARQQLEVRNSLDEIEEGCAQEVDLNDGLMQRLNTAQNSDELLDLMVTNEREFLLPHIVQCLSLLWADYKGLTAPAKVALTERLLQEVLPMLEPHIPFMNINELSCCYLYLRKMYVSNRESPLEQILLRALHLVEITDPASLLPLTALSRLSVGINLEREFFTPLVCRHFVPHLQCHIAACKDEEQVRLLATSLFQLHTLIDAELLAAYKERVKDMLQNGVLSSETPKALLKILHMLNLPVWAHRHTSFIREIMLSLAPCLEKLEPSDLKAVCRTFLHHQEPASLLQPLKLATETLLQVEFTPDALSCAVPFAAPHQRDTYIAQFQKLLHSQEAWELPNASSNFFSVLRTLKIADIRYCNTYWSTVVDELQSTAEEQMQLRFLRHCQRYMNFNNNLGGTYRHLNVERKLSQMCMHAIEYDVAGRLPSKFARLAAFVIAYGHTPFAWKKFPNVLLSKIIGMATQFSTQDCFLLSRGIQIACEMRFRYEVPHLVGMQLSTIDSVLVACAERHLADSLTSTELGLIVRTLSHRKSLKNTVSYNQALARFKTIDCNDLNSRTVREMAYNFNASHFIVPELLESMFCYVAQQHAHITGDTVEKVLTCSYNLGYTPENLEALDYAALVLLRDFDYMSGLSMVQACLALCFYKTIPEELINKVFCVKFIQRIEDEIHICYSKAVYPERVLNLVMQLNRTVCLDLPEANVPWFQQNYVEAQLSKKPYFPNSFSTDVKALLRDLLKDENYFRCNHTTPYGYQIDFVIHFDKDKKPTPAPPVETTMLDRITKVAILLLRLDSFCENDLTALRGPESLKIKHLEMMGYKVLHINEHDWNSKYMLAPGAKANYLKCLLQIAH</sequence>
<dbReference type="Pfam" id="PF08368">
    <property type="entry name" value="FAST_2"/>
    <property type="match status" value="1"/>
</dbReference>
<dbReference type="PROSITE" id="PS51286">
    <property type="entry name" value="RAP"/>
    <property type="match status" value="1"/>
</dbReference>
<keyword evidence="2" id="KW-0496">Mitochondrion</keyword>
<feature type="domain" description="RAP" evidence="3">
    <location>
        <begin position="851"/>
        <end position="912"/>
    </location>
</feature>
<protein>
    <submittedName>
        <fullName evidence="5">FAST kinase domain-containing protein 1, mitochondrial isoform X1</fullName>
    </submittedName>
</protein>
<keyword evidence="5" id="KW-0808">Transferase</keyword>
<dbReference type="SMART" id="SM00952">
    <property type="entry name" value="RAP"/>
    <property type="match status" value="1"/>
</dbReference>
<evidence type="ECO:0000256" key="2">
    <source>
        <dbReference type="ARBA" id="ARBA00023128"/>
    </source>
</evidence>
<name>A0A6J2TN05_DROLE</name>
<keyword evidence="5" id="KW-0418">Kinase</keyword>
<dbReference type="InterPro" id="IPR050870">
    <property type="entry name" value="FAST_kinase"/>
</dbReference>
<dbReference type="AlphaFoldDB" id="A0A6J2TN05"/>
<dbReference type="GO" id="GO:0000963">
    <property type="term" value="P:mitochondrial RNA processing"/>
    <property type="evidence" value="ECO:0007669"/>
    <property type="project" value="TreeGrafter"/>
</dbReference>
<dbReference type="GO" id="GO:0003723">
    <property type="term" value="F:RNA binding"/>
    <property type="evidence" value="ECO:0007669"/>
    <property type="project" value="TreeGrafter"/>
</dbReference>
<dbReference type="InterPro" id="IPR010622">
    <property type="entry name" value="FAST_Leu-rich"/>
</dbReference>
<comment type="subcellular location">
    <subcellularLocation>
        <location evidence="1">Mitochondrion</location>
    </subcellularLocation>
</comment>
<dbReference type="Pfam" id="PF08373">
    <property type="entry name" value="RAP"/>
    <property type="match status" value="1"/>
</dbReference>
<dbReference type="Pfam" id="PF06743">
    <property type="entry name" value="FAST_1"/>
    <property type="match status" value="1"/>
</dbReference>
<proteinExistence type="predicted"/>
<evidence type="ECO:0000313" key="4">
    <source>
        <dbReference type="Proteomes" id="UP000504634"/>
    </source>
</evidence>
<dbReference type="PANTHER" id="PTHR21228:SF72">
    <property type="entry name" value="LD32258P"/>
    <property type="match status" value="1"/>
</dbReference>
<dbReference type="GeneID" id="115626256"/>
<dbReference type="GO" id="GO:0044528">
    <property type="term" value="P:regulation of mitochondrial mRNA stability"/>
    <property type="evidence" value="ECO:0007669"/>
    <property type="project" value="InterPro"/>
</dbReference>
<dbReference type="Proteomes" id="UP000504634">
    <property type="component" value="Unplaced"/>
</dbReference>
<evidence type="ECO:0000259" key="3">
    <source>
        <dbReference type="PROSITE" id="PS51286"/>
    </source>
</evidence>
<dbReference type="GO" id="GO:0005759">
    <property type="term" value="C:mitochondrial matrix"/>
    <property type="evidence" value="ECO:0007669"/>
    <property type="project" value="TreeGrafter"/>
</dbReference>
<evidence type="ECO:0000256" key="1">
    <source>
        <dbReference type="ARBA" id="ARBA00004173"/>
    </source>
</evidence>
<dbReference type="InterPro" id="IPR013584">
    <property type="entry name" value="RAP"/>
</dbReference>
<dbReference type="PANTHER" id="PTHR21228">
    <property type="entry name" value="FAST LEU-RICH DOMAIN-CONTAINING"/>
    <property type="match status" value="1"/>
</dbReference>
<evidence type="ECO:0000313" key="5">
    <source>
        <dbReference type="RefSeq" id="XP_030377419.1"/>
    </source>
</evidence>
<dbReference type="InterPro" id="IPR013579">
    <property type="entry name" value="FAST_2"/>
</dbReference>
<accession>A0A6J2TN05</accession>
<keyword evidence="4" id="KW-1185">Reference proteome</keyword>
<organism evidence="4 5">
    <name type="scientific">Drosophila lebanonensis</name>
    <name type="common">Fruit fly</name>
    <name type="synonym">Scaptodrosophila lebanonensis</name>
    <dbReference type="NCBI Taxonomy" id="7225"/>
    <lineage>
        <taxon>Eukaryota</taxon>
        <taxon>Metazoa</taxon>
        <taxon>Ecdysozoa</taxon>
        <taxon>Arthropoda</taxon>
        <taxon>Hexapoda</taxon>
        <taxon>Insecta</taxon>
        <taxon>Pterygota</taxon>
        <taxon>Neoptera</taxon>
        <taxon>Endopterygota</taxon>
        <taxon>Diptera</taxon>
        <taxon>Brachycera</taxon>
        <taxon>Muscomorpha</taxon>
        <taxon>Ephydroidea</taxon>
        <taxon>Drosophilidae</taxon>
        <taxon>Scaptodrosophila</taxon>
    </lineage>
</organism>
<reference evidence="5" key="1">
    <citation type="submission" date="2025-08" db="UniProtKB">
        <authorList>
            <consortium name="RefSeq"/>
        </authorList>
    </citation>
    <scope>IDENTIFICATION</scope>
    <source>
        <strain evidence="5">11010-0011.00</strain>
        <tissue evidence="5">Whole body</tissue>
    </source>
</reference>
<gene>
    <name evidence="5" type="primary">LOC115626256</name>
</gene>